<dbReference type="RefSeq" id="WP_075365098.1">
    <property type="nucleotide sequence ID" value="NZ_MLBF01000016.1"/>
</dbReference>
<evidence type="ECO:0000256" key="6">
    <source>
        <dbReference type="SAM" id="Phobius"/>
    </source>
</evidence>
<feature type="transmembrane region" description="Helical" evidence="6">
    <location>
        <begin position="59"/>
        <end position="82"/>
    </location>
</feature>
<evidence type="ECO:0000256" key="4">
    <source>
        <dbReference type="ARBA" id="ARBA00022989"/>
    </source>
</evidence>
<feature type="transmembrane region" description="Helical" evidence="6">
    <location>
        <begin position="124"/>
        <end position="143"/>
    </location>
</feature>
<name>A0A1Q8QWA9_9FIRM</name>
<sequence>MSGISENGLNLILFVLLTSGLSIVYSTRVQNALNWWTLQTVAVSILILAQGVYNHELEVIIVGVLLLIGKAGIIPILLRRVLKESKTEWVGEIYLKRAFSLVVAGALTMMAYEVTKPFMALPQPGFRNGLAVAIALIFFGLLLMMIRKVAIVQVLGILLIDNGIFLAGFFLTQGMPLLVEMGSMFDILVGIVIIVILSKQMLENYDSLNVNHMRSLKG</sequence>
<keyword evidence="3 6" id="KW-0812">Transmembrane</keyword>
<organism evidence="7 8">
    <name type="scientific">Desulfosporosinus metallidurans</name>
    <dbReference type="NCBI Taxonomy" id="1888891"/>
    <lineage>
        <taxon>Bacteria</taxon>
        <taxon>Bacillati</taxon>
        <taxon>Bacillota</taxon>
        <taxon>Clostridia</taxon>
        <taxon>Eubacteriales</taxon>
        <taxon>Desulfitobacteriaceae</taxon>
        <taxon>Desulfosporosinus</taxon>
    </lineage>
</organism>
<evidence type="ECO:0000313" key="7">
    <source>
        <dbReference type="EMBL" id="OLN31623.1"/>
    </source>
</evidence>
<evidence type="ECO:0000256" key="5">
    <source>
        <dbReference type="ARBA" id="ARBA00023136"/>
    </source>
</evidence>
<dbReference type="STRING" id="1888891.DSOL_2490"/>
<accession>A0A1Q8QWA9</accession>
<feature type="transmembrane region" description="Helical" evidence="6">
    <location>
        <begin position="6"/>
        <end position="25"/>
    </location>
</feature>
<dbReference type="PANTHER" id="PTHR38601">
    <property type="entry name" value="HYDROGENASE-4 COMPONENT E"/>
    <property type="match status" value="1"/>
</dbReference>
<feature type="transmembrane region" description="Helical" evidence="6">
    <location>
        <begin position="94"/>
        <end position="112"/>
    </location>
</feature>
<proteinExistence type="predicted"/>
<dbReference type="OrthoDB" id="5298295at2"/>
<feature type="transmembrane region" description="Helical" evidence="6">
    <location>
        <begin position="150"/>
        <end position="171"/>
    </location>
</feature>
<comment type="caution">
    <text evidence="7">The sequence shown here is derived from an EMBL/GenBank/DDBJ whole genome shotgun (WGS) entry which is preliminary data.</text>
</comment>
<reference evidence="7 8" key="1">
    <citation type="submission" date="2016-09" db="EMBL/GenBank/DDBJ databases">
        <title>Complete genome of Desulfosporosinus sp. OL.</title>
        <authorList>
            <person name="Mardanov A."/>
            <person name="Beletsky A."/>
            <person name="Panova A."/>
            <person name="Karnachuk O."/>
            <person name="Ravin N."/>
        </authorList>
    </citation>
    <scope>NUCLEOTIDE SEQUENCE [LARGE SCALE GENOMIC DNA]</scope>
    <source>
        <strain evidence="7 8">OL</strain>
    </source>
</reference>
<dbReference type="EMBL" id="MLBF01000016">
    <property type="protein sequence ID" value="OLN31623.1"/>
    <property type="molecule type" value="Genomic_DNA"/>
</dbReference>
<keyword evidence="4 6" id="KW-1133">Transmembrane helix</keyword>
<feature type="transmembrane region" description="Helical" evidence="6">
    <location>
        <begin position="32"/>
        <end position="53"/>
    </location>
</feature>
<gene>
    <name evidence="7" type="ORF">DSOL_2490</name>
</gene>
<dbReference type="PANTHER" id="PTHR38601:SF1">
    <property type="entry name" value="HYDROGENASE-4 COMPONENT E"/>
    <property type="match status" value="1"/>
</dbReference>
<dbReference type="GO" id="GO:0005886">
    <property type="term" value="C:plasma membrane"/>
    <property type="evidence" value="ECO:0007669"/>
    <property type="project" value="UniProtKB-SubCell"/>
</dbReference>
<evidence type="ECO:0000256" key="3">
    <source>
        <dbReference type="ARBA" id="ARBA00022692"/>
    </source>
</evidence>
<protein>
    <submittedName>
        <fullName evidence="7">Hydrogenase-4 component E</fullName>
    </submittedName>
</protein>
<keyword evidence="5 6" id="KW-0472">Membrane</keyword>
<evidence type="ECO:0000256" key="2">
    <source>
        <dbReference type="ARBA" id="ARBA00022475"/>
    </source>
</evidence>
<dbReference type="Proteomes" id="UP000186102">
    <property type="component" value="Unassembled WGS sequence"/>
</dbReference>
<feature type="transmembrane region" description="Helical" evidence="6">
    <location>
        <begin position="177"/>
        <end position="197"/>
    </location>
</feature>
<evidence type="ECO:0000313" key="8">
    <source>
        <dbReference type="Proteomes" id="UP000186102"/>
    </source>
</evidence>
<comment type="subcellular location">
    <subcellularLocation>
        <location evidence="1">Cell membrane</location>
        <topology evidence="1">Multi-pass membrane protein</topology>
    </subcellularLocation>
</comment>
<keyword evidence="8" id="KW-1185">Reference proteome</keyword>
<keyword evidence="2" id="KW-1003">Cell membrane</keyword>
<dbReference type="InterPro" id="IPR038730">
    <property type="entry name" value="HyfE-like"/>
</dbReference>
<evidence type="ECO:0000256" key="1">
    <source>
        <dbReference type="ARBA" id="ARBA00004651"/>
    </source>
</evidence>
<dbReference type="AlphaFoldDB" id="A0A1Q8QWA9"/>